<dbReference type="RefSeq" id="XP_049149740.1">
    <property type="nucleotide sequence ID" value="XM_049292594.1"/>
</dbReference>
<feature type="region of interest" description="Disordered" evidence="5">
    <location>
        <begin position="72"/>
        <end position="136"/>
    </location>
</feature>
<dbReference type="InterPro" id="IPR002867">
    <property type="entry name" value="IBR_dom"/>
</dbReference>
<dbReference type="KEGG" id="clup:CLUP02_13656"/>
<evidence type="ECO:0000313" key="7">
    <source>
        <dbReference type="EMBL" id="UQC88134.1"/>
    </source>
</evidence>
<evidence type="ECO:0000256" key="4">
    <source>
        <dbReference type="ARBA" id="ARBA00022833"/>
    </source>
</evidence>
<evidence type="ECO:0000256" key="3">
    <source>
        <dbReference type="ARBA" id="ARBA00022786"/>
    </source>
</evidence>
<evidence type="ECO:0000256" key="1">
    <source>
        <dbReference type="ARBA" id="ARBA00022723"/>
    </source>
</evidence>
<organism evidence="7 8">
    <name type="scientific">Colletotrichum lupini</name>
    <dbReference type="NCBI Taxonomy" id="145971"/>
    <lineage>
        <taxon>Eukaryota</taxon>
        <taxon>Fungi</taxon>
        <taxon>Dikarya</taxon>
        <taxon>Ascomycota</taxon>
        <taxon>Pezizomycotina</taxon>
        <taxon>Sordariomycetes</taxon>
        <taxon>Hypocreomycetidae</taxon>
        <taxon>Glomerellales</taxon>
        <taxon>Glomerellaceae</taxon>
        <taxon>Colletotrichum</taxon>
        <taxon>Colletotrichum acutatum species complex</taxon>
    </lineage>
</organism>
<dbReference type="InterPro" id="IPR031127">
    <property type="entry name" value="E3_UB_ligase_RBR"/>
</dbReference>
<name>A0A9Q8WLV5_9PEZI</name>
<dbReference type="PANTHER" id="PTHR11685">
    <property type="entry name" value="RBR FAMILY RING FINGER AND IBR DOMAIN-CONTAINING"/>
    <property type="match status" value="1"/>
</dbReference>
<reference evidence="7" key="1">
    <citation type="journal article" date="2021" name="Mol. Plant Microbe Interact.">
        <title>Complete Genome Sequence of the Plant-Pathogenic Fungus Colletotrichum lupini.</title>
        <authorList>
            <person name="Baroncelli R."/>
            <person name="Pensec F."/>
            <person name="Da Lio D."/>
            <person name="Boufleur T."/>
            <person name="Vicente I."/>
            <person name="Sarrocco S."/>
            <person name="Picot A."/>
            <person name="Baraldi E."/>
            <person name="Sukno S."/>
            <person name="Thon M."/>
            <person name="Le Floch G."/>
        </authorList>
    </citation>
    <scope>NUCLEOTIDE SEQUENCE</scope>
    <source>
        <strain evidence="7">IMI 504893</strain>
    </source>
</reference>
<feature type="compositionally biased region" description="Acidic residues" evidence="5">
    <location>
        <begin position="73"/>
        <end position="83"/>
    </location>
</feature>
<feature type="compositionally biased region" description="Basic and acidic residues" evidence="5">
    <location>
        <begin position="407"/>
        <end position="422"/>
    </location>
</feature>
<keyword evidence="2" id="KW-0863">Zinc-finger</keyword>
<feature type="compositionally biased region" description="Low complexity" evidence="5">
    <location>
        <begin position="102"/>
        <end position="113"/>
    </location>
</feature>
<dbReference type="GO" id="GO:0004842">
    <property type="term" value="F:ubiquitin-protein transferase activity"/>
    <property type="evidence" value="ECO:0007669"/>
    <property type="project" value="InterPro"/>
</dbReference>
<evidence type="ECO:0000256" key="2">
    <source>
        <dbReference type="ARBA" id="ARBA00022771"/>
    </source>
</evidence>
<evidence type="ECO:0000259" key="6">
    <source>
        <dbReference type="Pfam" id="PF01485"/>
    </source>
</evidence>
<dbReference type="GeneID" id="73347604"/>
<proteinExistence type="predicted"/>
<evidence type="ECO:0000313" key="8">
    <source>
        <dbReference type="Proteomes" id="UP000830671"/>
    </source>
</evidence>
<dbReference type="CDD" id="cd20336">
    <property type="entry name" value="Rcat_RBR"/>
    <property type="match status" value="1"/>
</dbReference>
<keyword evidence="3" id="KW-0833">Ubl conjugation pathway</keyword>
<feature type="compositionally biased region" description="Low complexity" evidence="5">
    <location>
        <begin position="126"/>
        <end position="136"/>
    </location>
</feature>
<keyword evidence="8" id="KW-1185">Reference proteome</keyword>
<dbReference type="Proteomes" id="UP000830671">
    <property type="component" value="Chromosome 7"/>
</dbReference>
<accession>A0A9Q8WLV5</accession>
<keyword evidence="4" id="KW-0862">Zinc</keyword>
<feature type="region of interest" description="Disordered" evidence="5">
    <location>
        <begin position="152"/>
        <end position="174"/>
    </location>
</feature>
<dbReference type="GO" id="GO:0008270">
    <property type="term" value="F:zinc ion binding"/>
    <property type="evidence" value="ECO:0007669"/>
    <property type="project" value="UniProtKB-KW"/>
</dbReference>
<dbReference type="Pfam" id="PF01485">
    <property type="entry name" value="IBR"/>
    <property type="match status" value="1"/>
</dbReference>
<dbReference type="AlphaFoldDB" id="A0A9Q8WLV5"/>
<feature type="region of interest" description="Disordered" evidence="5">
    <location>
        <begin position="404"/>
        <end position="438"/>
    </location>
</feature>
<dbReference type="EMBL" id="CP019479">
    <property type="protein sequence ID" value="UQC88134.1"/>
    <property type="molecule type" value="Genomic_DNA"/>
</dbReference>
<sequence>MDLFQRLDEDITNIIIEHGFLNLDTLRFATEREVERAAVRALEMATPDQQLAIAMRQSVMGIEGDDAIIHENENEDNDNDANDNDANNNAGNVVMEAQKPQTLETTMTSTTTTERNASSASRHDNPSTASPAAAECAPAASGAVSARDYAQEAGRRGAVSPYNQKTQVRVEEETPGGERVYCARPECAAFIPAAGGATCLACGQGTCRQCRRPLHPGQLCGTEAEDAALMDVMDELDFSPCPSCRRIIERAGGCTHMTVLLLVRRDMEERLVNLGKMVDWLFPRRYFSTLLSLLLRRRLNRLRFNRKFNRKLNPFRKQILMVCGYRFLQGARATSIWVQPMVVPFSPPPVQSSIDASRVPQPQVQGLQPLGEIQFIDQRNIYDMDRETRIRQGRGRFSIIMFYPDGRNTEPETREWRPEPRANRRRPPPLAHPGERAGAPRAWPVFAIHAEDPLCSHHLPTSWEVEDMNNRVQPPACTFCRSRAYAVYFRCRTCGIVACSMHNSVRFGLTWAQAVRVRNGLRNRVWIEPAGTRRGGNRRDENRRGVWEKMMRMGHIEVKHCVSDLGCSLVQSPSWFLSHIGSYENLQNMLA</sequence>
<protein>
    <submittedName>
        <fullName evidence="7">IBR domain-containing protein</fullName>
    </submittedName>
</protein>
<dbReference type="CDD" id="cd20335">
    <property type="entry name" value="BRcat_RBR"/>
    <property type="match status" value="1"/>
</dbReference>
<keyword evidence="1" id="KW-0479">Metal-binding</keyword>
<dbReference type="GO" id="GO:0016567">
    <property type="term" value="P:protein ubiquitination"/>
    <property type="evidence" value="ECO:0007669"/>
    <property type="project" value="InterPro"/>
</dbReference>
<feature type="domain" description="IBR" evidence="6">
    <location>
        <begin position="178"/>
        <end position="220"/>
    </location>
</feature>
<gene>
    <name evidence="7" type="ORF">CLUP02_13656</name>
</gene>
<evidence type="ECO:0000256" key="5">
    <source>
        <dbReference type="SAM" id="MobiDB-lite"/>
    </source>
</evidence>